<protein>
    <recommendedName>
        <fullName evidence="9">Fibrinogen C-terminal domain-containing protein</fullName>
    </recommendedName>
</protein>
<keyword evidence="2" id="KW-0964">Secreted</keyword>
<feature type="domain" description="Fibrinogen C-terminal" evidence="6">
    <location>
        <begin position="764"/>
        <end position="817"/>
    </location>
</feature>
<evidence type="ECO:0000256" key="1">
    <source>
        <dbReference type="ARBA" id="ARBA00004613"/>
    </source>
</evidence>
<evidence type="ECO:0000256" key="2">
    <source>
        <dbReference type="ARBA" id="ARBA00022525"/>
    </source>
</evidence>
<dbReference type="PANTHER" id="PTHR16146">
    <property type="entry name" value="INTELECTIN"/>
    <property type="match status" value="1"/>
</dbReference>
<dbReference type="InterPro" id="IPR000885">
    <property type="entry name" value="Fib_collagen_C"/>
</dbReference>
<comment type="subcellular location">
    <subcellularLocation>
        <location evidence="1">Secreted</location>
    </subcellularLocation>
</comment>
<gene>
    <name evidence="7" type="ORF">pdam_00013721</name>
</gene>
<evidence type="ECO:0000256" key="3">
    <source>
        <dbReference type="ARBA" id="ARBA00023119"/>
    </source>
</evidence>
<dbReference type="AlphaFoldDB" id="A0A3M6V6G0"/>
<organism evidence="7 8">
    <name type="scientific">Pocillopora damicornis</name>
    <name type="common">Cauliflower coral</name>
    <name type="synonym">Millepora damicornis</name>
    <dbReference type="NCBI Taxonomy" id="46731"/>
    <lineage>
        <taxon>Eukaryota</taxon>
        <taxon>Metazoa</taxon>
        <taxon>Cnidaria</taxon>
        <taxon>Anthozoa</taxon>
        <taxon>Hexacorallia</taxon>
        <taxon>Scleractinia</taxon>
        <taxon>Astrocoeniina</taxon>
        <taxon>Pocilloporidae</taxon>
        <taxon>Pocillopora</taxon>
    </lineage>
</organism>
<dbReference type="STRING" id="46731.A0A3M6V6G0"/>
<comment type="caution">
    <text evidence="7">The sequence shown here is derived from an EMBL/GenBank/DDBJ whole genome shotgun (WGS) entry which is preliminary data.</text>
</comment>
<dbReference type="Pfam" id="PF00024">
    <property type="entry name" value="PAN_1"/>
    <property type="match status" value="1"/>
</dbReference>
<dbReference type="Pfam" id="PF01410">
    <property type="entry name" value="COLFI"/>
    <property type="match status" value="2"/>
</dbReference>
<dbReference type="SUPFAM" id="SSF56496">
    <property type="entry name" value="Fibrinogen C-terminal domain-like"/>
    <property type="match status" value="1"/>
</dbReference>
<dbReference type="PANTHER" id="PTHR16146:SF46">
    <property type="entry name" value="INTELECTIN-1A-RELATED"/>
    <property type="match status" value="1"/>
</dbReference>
<proteinExistence type="predicted"/>
<reference evidence="7 8" key="1">
    <citation type="journal article" date="2018" name="Sci. Rep.">
        <title>Comparative analysis of the Pocillopora damicornis genome highlights role of immune system in coral evolution.</title>
        <authorList>
            <person name="Cunning R."/>
            <person name="Bay R.A."/>
            <person name="Gillette P."/>
            <person name="Baker A.C."/>
            <person name="Traylor-Knowles N."/>
        </authorList>
    </citation>
    <scope>NUCLEOTIDE SEQUENCE [LARGE SCALE GENOMIC DNA]</scope>
    <source>
        <strain evidence="7">RSMAS</strain>
        <tissue evidence="7">Whole animal</tissue>
    </source>
</reference>
<dbReference type="OrthoDB" id="5982336at2759"/>
<dbReference type="InterPro" id="IPR002181">
    <property type="entry name" value="Fibrinogen_a/b/g_C_dom"/>
</dbReference>
<evidence type="ECO:0000259" key="5">
    <source>
        <dbReference type="PROSITE" id="PS50948"/>
    </source>
</evidence>
<keyword evidence="4" id="KW-1015">Disulfide bond</keyword>
<dbReference type="Proteomes" id="UP000275408">
    <property type="component" value="Unassembled WGS sequence"/>
</dbReference>
<dbReference type="Gene3D" id="3.30.750.130">
    <property type="match status" value="1"/>
</dbReference>
<dbReference type="PROSITE" id="PS51406">
    <property type="entry name" value="FIBRINOGEN_C_2"/>
    <property type="match status" value="1"/>
</dbReference>
<keyword evidence="3" id="KW-0176">Collagen</keyword>
<dbReference type="InterPro" id="IPR036056">
    <property type="entry name" value="Fibrinogen-like_C"/>
</dbReference>
<evidence type="ECO:0000313" key="8">
    <source>
        <dbReference type="Proteomes" id="UP000275408"/>
    </source>
</evidence>
<evidence type="ECO:0000313" key="7">
    <source>
        <dbReference type="EMBL" id="RMX61553.1"/>
    </source>
</evidence>
<dbReference type="GO" id="GO:0005201">
    <property type="term" value="F:extracellular matrix structural constituent"/>
    <property type="evidence" value="ECO:0007669"/>
    <property type="project" value="InterPro"/>
</dbReference>
<evidence type="ECO:0000259" key="6">
    <source>
        <dbReference type="PROSITE" id="PS51406"/>
    </source>
</evidence>
<sequence>TCKDTPAPSVFDRFPGSGPIFFDHVFFFYYYFDTLTEYGWPVHDPCGKSEPNQLNGVAEPQGNIFIRLCYLLRSEMQTSSAAGRLLQRDGSFYLTKIFAWEIFALIWAFSRKTLVLLMKMFQSKKADSILTCAQMCRREAACKGANLLANKTTRSLFVEGQQARKVDGFVKRNGKNTPAPRGLTQHSAVPSCKTLLDQSLPHSTGIYWINPDGVSQSNAFKAYCDIKDLWWGLDSSIDHFRDRSNAITPRTNWPVWLDRYMHVPVSTTPSLNETDYNAVNFSLWKKLGRQILIKSNTNNWLVPKHFFIPGSNQHPAVTSCQTLLKQSPATSTGVYWIHTDGGSQANAFKAYCNLLIMLLYLSFKFSPNQNNSYGPLLYMTERYNSTNYYFDGHTENLRPTHDPLGGNSPNQKKNVANPHANIFIRVDLSDGIMAPHLLREFYAKLLFLFYFFKNFTQQIPRLRTDILLEHALRHAINLMVAQDIIGLPMILMFLKVEYLFVFVLFFAAKTTEGAEHGVFFQIKENKFFSYREKSLFWSGKTDSLLSCSRMTGLSMIHVEKMFLQVEYLFVVVLFSAAKTTEGAENGVFFQIKENNFFSYRDKSLFWSGETDSLLSCSVLCARQTSCRSANFLENPGLCYLLRGEMETSSLTERLLQRDGSFYLTKVFGIDDIPLNIEDTSVDSLSIFNSMIVEQNISLPPGSNQDSAVTSCQTLLKQSPATSTGRHCSIFPYKASAHAKDTLLDSLSIFNFMAIEQNTSLPAGSNQHSAVTSCQTLLKQSPATSTGVYWIDPDGGSKANAFKAYCDMDTNGGGWTLVWSYSFTNYTHFNDDSNAITPRPNWPVKNEGNVPISTISPLNDTDYNAMNFSLWKTLGRQILIKSDINNWLLCHPADGSLVDWQKGDVNCTITKYVADPRASASAPSKFSPYINYGPMFHSSGRWNSSFYYFNSYTCKYWPTHDPCGKNRPNQKKNVLDPHVWYAFLDDENAFQSEKADSILTCARMYRREAACKEANFLANKTTHSLFDEGQQARKVEIFVKRDGSFYIEKVFLEFCRFYRLI</sequence>
<dbReference type="PROSITE" id="PS50948">
    <property type="entry name" value="PAN"/>
    <property type="match status" value="1"/>
</dbReference>
<dbReference type="NCBIfam" id="NF040941">
    <property type="entry name" value="GGGWT_bact"/>
    <property type="match status" value="2"/>
</dbReference>
<dbReference type="EMBL" id="RCHS01000009">
    <property type="protein sequence ID" value="RMX61553.1"/>
    <property type="molecule type" value="Genomic_DNA"/>
</dbReference>
<dbReference type="InterPro" id="IPR003609">
    <property type="entry name" value="Pan_app"/>
</dbReference>
<keyword evidence="8" id="KW-1185">Reference proteome</keyword>
<accession>A0A3M6V6G0</accession>
<evidence type="ECO:0000256" key="4">
    <source>
        <dbReference type="ARBA" id="ARBA00023157"/>
    </source>
</evidence>
<dbReference type="GO" id="GO:0070492">
    <property type="term" value="F:oligosaccharide binding"/>
    <property type="evidence" value="ECO:0007669"/>
    <property type="project" value="TreeGrafter"/>
</dbReference>
<evidence type="ECO:0008006" key="9">
    <source>
        <dbReference type="Google" id="ProtNLM"/>
    </source>
</evidence>
<name>A0A3M6V6G0_POCDA</name>
<feature type="domain" description="Apple" evidence="5">
    <location>
        <begin position="583"/>
        <end position="667"/>
    </location>
</feature>
<feature type="non-terminal residue" evidence="7">
    <location>
        <position position="1"/>
    </location>
</feature>
<dbReference type="GO" id="GO:0005581">
    <property type="term" value="C:collagen trimer"/>
    <property type="evidence" value="ECO:0007669"/>
    <property type="project" value="UniProtKB-KW"/>
</dbReference>
<dbReference type="Gene3D" id="2.60.120.1000">
    <property type="match status" value="2"/>
</dbReference>
<feature type="non-terminal residue" evidence="7">
    <location>
        <position position="1060"/>
    </location>
</feature>
<dbReference type="GO" id="GO:0005615">
    <property type="term" value="C:extracellular space"/>
    <property type="evidence" value="ECO:0007669"/>
    <property type="project" value="TreeGrafter"/>
</dbReference>